<dbReference type="PaxDb" id="411902-CLOBOL_05160"/>
<dbReference type="eggNOG" id="COG2200">
    <property type="taxonomic scope" value="Bacteria"/>
</dbReference>
<reference evidence="2 3" key="2">
    <citation type="submission" date="2007-09" db="EMBL/GenBank/DDBJ databases">
        <title>Draft genome sequence of Clostridium bolteae (ATCC BAA-613).</title>
        <authorList>
            <person name="Sudarsanam P."/>
            <person name="Ley R."/>
            <person name="Guruge J."/>
            <person name="Turnbaugh P.J."/>
            <person name="Mahowald M."/>
            <person name="Liep D."/>
            <person name="Gordon J."/>
        </authorList>
    </citation>
    <scope>NUCLEOTIDE SEQUENCE [LARGE SCALE GENOMIC DNA]</scope>
    <source>
        <strain evidence="3">ATCC BAA-613 / DSM 15670 / CCUG 46953 / JCM 12243 / WAL 16351</strain>
    </source>
</reference>
<name>A8RYL4_ENTBW</name>
<dbReference type="PANTHER" id="PTHR33121:SF70">
    <property type="entry name" value="SIGNALING PROTEIN YKOW"/>
    <property type="match status" value="1"/>
</dbReference>
<evidence type="ECO:0000313" key="3">
    <source>
        <dbReference type="Proteomes" id="UP000005396"/>
    </source>
</evidence>
<dbReference type="CDD" id="cd01948">
    <property type="entry name" value="EAL"/>
    <property type="match status" value="1"/>
</dbReference>
<reference evidence="2 3" key="1">
    <citation type="submission" date="2007-08" db="EMBL/GenBank/DDBJ databases">
        <authorList>
            <person name="Fulton L."/>
            <person name="Clifton S."/>
            <person name="Fulton B."/>
            <person name="Xu J."/>
            <person name="Minx P."/>
            <person name="Pepin K.H."/>
            <person name="Johnson M."/>
            <person name="Thiruvilangam P."/>
            <person name="Bhonagiri V."/>
            <person name="Nash W.E."/>
            <person name="Mardis E.R."/>
            <person name="Wilson R.K."/>
        </authorList>
    </citation>
    <scope>NUCLEOTIDE SEQUENCE [LARGE SCALE GENOMIC DNA]</scope>
    <source>
        <strain evidence="3">ATCC BAA-613 / DSM 15670 / CCUG 46953 / JCM 12243 / WAL 16351</strain>
    </source>
</reference>
<dbReference type="EMBL" id="ABCC02000039">
    <property type="protein sequence ID" value="EDP14618.1"/>
    <property type="molecule type" value="Genomic_DNA"/>
</dbReference>
<organism evidence="2 3">
    <name type="scientific">Enterocloster bolteae (strain ATCC BAA-613 / DSM 15670 / CCUG 46953 / JCM 12243 / WAL 16351)</name>
    <name type="common">Clostridium bolteae</name>
    <dbReference type="NCBI Taxonomy" id="411902"/>
    <lineage>
        <taxon>Bacteria</taxon>
        <taxon>Bacillati</taxon>
        <taxon>Bacillota</taxon>
        <taxon>Clostridia</taxon>
        <taxon>Lachnospirales</taxon>
        <taxon>Lachnospiraceae</taxon>
        <taxon>Enterocloster</taxon>
    </lineage>
</organism>
<evidence type="ECO:0000313" key="2">
    <source>
        <dbReference type="EMBL" id="EDP14618.1"/>
    </source>
</evidence>
<dbReference type="InterPro" id="IPR001633">
    <property type="entry name" value="EAL_dom"/>
</dbReference>
<evidence type="ECO:0000259" key="1">
    <source>
        <dbReference type="PROSITE" id="PS50883"/>
    </source>
</evidence>
<proteinExistence type="predicted"/>
<dbReference type="PROSITE" id="PS50883">
    <property type="entry name" value="EAL"/>
    <property type="match status" value="1"/>
</dbReference>
<feature type="domain" description="EAL" evidence="1">
    <location>
        <begin position="34"/>
        <end position="225"/>
    </location>
</feature>
<dbReference type="InterPro" id="IPR035919">
    <property type="entry name" value="EAL_sf"/>
</dbReference>
<dbReference type="Gene3D" id="3.20.20.450">
    <property type="entry name" value="EAL domain"/>
    <property type="match status" value="1"/>
</dbReference>
<dbReference type="SMART" id="SM00052">
    <property type="entry name" value="EAL"/>
    <property type="match status" value="1"/>
</dbReference>
<dbReference type="Pfam" id="PF00563">
    <property type="entry name" value="EAL"/>
    <property type="match status" value="1"/>
</dbReference>
<dbReference type="InterPro" id="IPR050706">
    <property type="entry name" value="Cyclic-di-GMP_PDE-like"/>
</dbReference>
<protein>
    <recommendedName>
        <fullName evidence="1">EAL domain-containing protein</fullName>
    </recommendedName>
</protein>
<dbReference type="Proteomes" id="UP000005396">
    <property type="component" value="Unassembled WGS sequence"/>
</dbReference>
<dbReference type="SUPFAM" id="SSF141868">
    <property type="entry name" value="EAL domain-like"/>
    <property type="match status" value="1"/>
</dbReference>
<gene>
    <name evidence="2" type="ORF">CLOBOL_05160</name>
</gene>
<dbReference type="AlphaFoldDB" id="A8RYL4"/>
<accession>A8RYL4</accession>
<dbReference type="HOGENOM" id="CLU_000445_70_50_9"/>
<comment type="caution">
    <text evidence="2">The sequence shown here is derived from an EMBL/GenBank/DDBJ whole genome shotgun (WGS) entry which is preliminary data.</text>
</comment>
<dbReference type="GO" id="GO:0071111">
    <property type="term" value="F:cyclic-guanylate-specific phosphodiesterase activity"/>
    <property type="evidence" value="ECO:0007669"/>
    <property type="project" value="InterPro"/>
</dbReference>
<dbReference type="PANTHER" id="PTHR33121">
    <property type="entry name" value="CYCLIC DI-GMP PHOSPHODIESTERASE PDEF"/>
    <property type="match status" value="1"/>
</dbReference>
<sequence length="225" mass="25812">MYDLAVIALSSVKGNYAQRVSRYDSRMKQKLEEDHRLLSEIQRALENGEITFYAQPKCNMRTGKIVGLESLVRWNHPERGLIAPGVFIPLLENNGLVTKLDLYVWEEVCRNVKKWIDSGRKPVPISVNVSRIDIYTLNVTRVFQELISRYCLDPRLIEIEITESAYVEEYKVITAVVEELRSAGFTVLMDDFGSGYSSLNMLKDVNVDVLKIDMKFLDMDHESVG</sequence>